<feature type="region of interest" description="Disordered" evidence="2">
    <location>
        <begin position="404"/>
        <end position="455"/>
    </location>
</feature>
<dbReference type="EMBL" id="JACVVK020000028">
    <property type="protein sequence ID" value="KAK7502092.1"/>
    <property type="molecule type" value="Genomic_DNA"/>
</dbReference>
<sequence>MRCTVVFISTISFQPQQDEGPNKEVITGRFEVEKVRQQQQLRTDLPAYATFKGVRSLKHKYDKNYQEGMRKSSSLHDLSSEDKTAMASSLASTRFLSCSGDQLDVLSSGGGGVSKTGGRFSTNPYFTIPRTSWPSRVHPAGPLLTAPAAHPSLFNSSSSISSTSSTNSATRRGSFDDRPPSGAKPGKERVRHGRERSASLKDFPTVLTLPRDSGSLENVDGRSASVAGVPHRVEADDLSQSMSADETDSNETDELKDLVYMKKGWLIKQGPSDRGKVSTSEKSVEHNGTDFLAEISKTGYHDNAKAEESNNLDGRIDLSTCYEVSEITTARNYGFKIKTRNGEYVLAAMTSGIRNNWMKAVRLCMDLHSSAPKLGLSTALTGKALADLTARTVDDFAIGGVSTGAGASSTSTTVVTSSKGETAFQLVGRRDPSKKESGGRNVRRHHSDVNPGNVGKLFSVKEFTASLDPVDPLSSSNSSSSAGETQASTPVHSDVDSEKADSSPRASKIPRHHSPSADSLLWSASGGVPFKRVVEGSDSIVVAPSLQASDSRRSKRNITSESNKEEEKREMMRRAKSPSARIKEKSRAAKTPRLHSPPPEDDGYEQHRSSGTGRSADTSQALSDMEDDMDMTISSEEHYLDSGAQDTTDGAHSDSIGDGMLVEILESEVESLKERLDQTQNQLVKMHETNIDLKSRLQKESSQNLDSSFGSGRWSQQGSSQIDPTQTLKRQLKDAKDTVQKQRMEIDSLKSKLDMSVSKLTGTEKALSEALREYKQEKDKFLKLSSEWNRRIRTLEGQVKDSTHKLERARESMLTKEREARRLETEVKQHQQKTREQDREILKLKAVEHEYNQLKERLDNKERDLLNAHAELREKDSHQEKMKAEFEQQMAEVEREFGQERDDLENHLEELKEQLRSSQERQSTMQDNITTNMADLLGEKDDIISQLEEKLIEHDHKMVDMQEELQAEMSENSELMQNLEVLQEEKQNLQDQISAMEKQVVSLREKVSSFEKDNTVLRQQLEKLKQENSQLSARLSKTPSSKTGSDPEKEELQKTIHDLNKQVQGLQLKLMEKFEDFDQTKDSDLLQSILVVDSELKEVNTLLMQLHQRFTDYMGTVSGGATDEASSLVEMVDEIGHRCLVLQETLQEGVQGMLPDESGSDYRHEISVDPSSSSQVILEEYRGLKNKFDRVVAELKKLKKEVNEVYSSYEQLERKDKQLEEKMQKVEGAYRQQVDNLVQRVEQLSSQLATSHSTAALQARLQQQPAKSPGMSGEIEKQLSQLDSKINVMEKALAEAHAGASPKSPDASARLSLSPQDSQAIVGRLQSMKQQLETTNCELKDIIGELPKGGGGNPASPGHQQALVSRIDGCGKKLDKLTNMIQEEGDSSGAGENPGRKCSGGGCPDSDASSMANLCEYVKQHSQFSDYDWRLTQLLMAQKLAITRDEAEDADSSGQSKSKLQNYADRLSLESLILVEMAHILENRESEEDEKDPVVHELSVLNSKVLSLQQKLDQELRTLSVEGSSTDVLRVQAELMAEKILLEGQLCSGAFGQNSHLSESDAKEEEEKKLQPKLLAAEAIMRSQLDSYIGQNLDKTCDEMWSSASHLTTRALVQGELTFALTNLKKQLSDSPHITQSVSGIRDFSFECLKQRHKQVVQLAQVYHEKMIQAFAVIISKDSEEMTIVEGPENVLDAVCSEVSTIMERHIQHYKEKVRTAKDTQSAHRWDMMVKQLRADREVVLTGIRQQHAAFASDPESENGMEVPFQSLDSSINNFGEITSLRSILCAHLDFVSELLRMGNTTLLAEMSQDDGSTQDQASVVAAVPSIPHPQSLTSFNEALVREAVFAAQTTFMMYKLKLLHEQEMDALKAARPARARPQLSTEGSQEGETDLYSLIVPMEEVLDTKYDDEMETLRVIASQVGKLQGALGGRDWGQIGEHVQQLEQKVQAELGLAKQRHEVHVDLFKQEESKVEHAWEEVQQERDHFEERCLALETELRSMNIQHDDEVERMRQDVMTAVSAIRANEEQSETQLSDKVQVLTKQMLLQKEKFKRFLSKMKGELSGGDKQNLSQLVAKELKEIDDTSELSEDEELPPLPSRPPPDVAHSEDKGNLNVEEELELLKKEKDEALAEETRNTKAALDAMRKAYEEELQHERDKYREVLTTMYNEDFVNEIRRRHQSELEKVQEELKQVKMHYLSKCEDYKLLEVKMGQTKQDYESHINQLIM</sequence>
<name>A0ABD0LT16_9CAEN</name>
<feature type="compositionally biased region" description="Basic and acidic residues" evidence="2">
    <location>
        <begin position="428"/>
        <end position="438"/>
    </location>
</feature>
<feature type="compositionally biased region" description="Low complexity" evidence="2">
    <location>
        <begin position="155"/>
        <end position="168"/>
    </location>
</feature>
<dbReference type="Gene3D" id="2.30.29.30">
    <property type="entry name" value="Pleckstrin-homology domain (PH domain)/Phosphotyrosine-binding domain (PTB)"/>
    <property type="match status" value="1"/>
</dbReference>
<feature type="region of interest" description="Disordered" evidence="2">
    <location>
        <begin position="1255"/>
        <end position="1277"/>
    </location>
</feature>
<proteinExistence type="predicted"/>
<feature type="region of interest" description="Disordered" evidence="2">
    <location>
        <begin position="1295"/>
        <end position="1315"/>
    </location>
</feature>
<comment type="caution">
    <text evidence="4">The sequence shown here is derived from an EMBL/GenBank/DDBJ whole genome shotgun (WGS) entry which is preliminary data.</text>
</comment>
<feature type="region of interest" description="Disordered" evidence="2">
    <location>
        <begin position="812"/>
        <end position="834"/>
    </location>
</feature>
<protein>
    <recommendedName>
        <fullName evidence="3">PH domain-containing protein</fullName>
    </recommendedName>
</protein>
<dbReference type="SUPFAM" id="SSF50729">
    <property type="entry name" value="PH domain-like"/>
    <property type="match status" value="1"/>
</dbReference>
<feature type="compositionally biased region" description="Polar residues" evidence="2">
    <location>
        <begin position="1027"/>
        <end position="1044"/>
    </location>
</feature>
<evidence type="ECO:0000313" key="5">
    <source>
        <dbReference type="Proteomes" id="UP001519460"/>
    </source>
</evidence>
<feature type="compositionally biased region" description="Polar residues" evidence="2">
    <location>
        <begin position="482"/>
        <end position="491"/>
    </location>
</feature>
<keyword evidence="5" id="KW-1185">Reference proteome</keyword>
<dbReference type="PANTHER" id="PTHR17271:SF1">
    <property type="entry name" value="PROTEIN OUTSPREAD"/>
    <property type="match status" value="1"/>
</dbReference>
<feature type="region of interest" description="Disordered" evidence="2">
    <location>
        <begin position="155"/>
        <end position="252"/>
    </location>
</feature>
<accession>A0ABD0LT16</accession>
<feature type="region of interest" description="Disordered" evidence="2">
    <location>
        <begin position="545"/>
        <end position="620"/>
    </location>
</feature>
<evidence type="ECO:0000256" key="2">
    <source>
        <dbReference type="SAM" id="MobiDB-lite"/>
    </source>
</evidence>
<dbReference type="Pfam" id="PF00169">
    <property type="entry name" value="PH"/>
    <property type="match status" value="1"/>
</dbReference>
<dbReference type="InterPro" id="IPR011993">
    <property type="entry name" value="PH-like_dom_sf"/>
</dbReference>
<feature type="coiled-coil region" evidence="1">
    <location>
        <begin position="2112"/>
        <end position="2196"/>
    </location>
</feature>
<dbReference type="PROSITE" id="PS50003">
    <property type="entry name" value="PH_DOMAIN"/>
    <property type="match status" value="1"/>
</dbReference>
<feature type="region of interest" description="Disordered" evidence="2">
    <location>
        <begin position="2081"/>
        <end position="2110"/>
    </location>
</feature>
<feature type="compositionally biased region" description="Low complexity" evidence="2">
    <location>
        <begin position="1255"/>
        <end position="1266"/>
    </location>
</feature>
<feature type="compositionally biased region" description="Acidic residues" evidence="2">
    <location>
        <begin position="2083"/>
        <end position="2093"/>
    </location>
</feature>
<organism evidence="4 5">
    <name type="scientific">Batillaria attramentaria</name>
    <dbReference type="NCBI Taxonomy" id="370345"/>
    <lineage>
        <taxon>Eukaryota</taxon>
        <taxon>Metazoa</taxon>
        <taxon>Spiralia</taxon>
        <taxon>Lophotrochozoa</taxon>
        <taxon>Mollusca</taxon>
        <taxon>Gastropoda</taxon>
        <taxon>Caenogastropoda</taxon>
        <taxon>Sorbeoconcha</taxon>
        <taxon>Cerithioidea</taxon>
        <taxon>Batillariidae</taxon>
        <taxon>Batillaria</taxon>
    </lineage>
</organism>
<feature type="domain" description="PH" evidence="3">
    <location>
        <begin position="259"/>
        <end position="366"/>
    </location>
</feature>
<feature type="region of interest" description="Disordered" evidence="2">
    <location>
        <begin position="1027"/>
        <end position="1052"/>
    </location>
</feature>
<feature type="compositionally biased region" description="Polar residues" evidence="2">
    <location>
        <begin position="609"/>
        <end position="620"/>
    </location>
</feature>
<feature type="region of interest" description="Disordered" evidence="2">
    <location>
        <begin position="1384"/>
        <end position="1404"/>
    </location>
</feature>
<evidence type="ECO:0000313" key="4">
    <source>
        <dbReference type="EMBL" id="KAK7502092.1"/>
    </source>
</evidence>
<dbReference type="PANTHER" id="PTHR17271">
    <property type="entry name" value="PLECKSTRIN HOMOLOGY PH DOMAIN-CONTAINING PROTEIN"/>
    <property type="match status" value="1"/>
</dbReference>
<dbReference type="InterPro" id="IPR001849">
    <property type="entry name" value="PH_domain"/>
</dbReference>
<feature type="compositionally biased region" description="Low complexity" evidence="2">
    <location>
        <begin position="404"/>
        <end position="418"/>
    </location>
</feature>
<feature type="compositionally biased region" description="Basic and acidic residues" evidence="2">
    <location>
        <begin position="562"/>
        <end position="573"/>
    </location>
</feature>
<feature type="non-terminal residue" evidence="4">
    <location>
        <position position="2227"/>
    </location>
</feature>
<feature type="region of interest" description="Disordered" evidence="2">
    <location>
        <begin position="698"/>
        <end position="724"/>
    </location>
</feature>
<feature type="region of interest" description="Disordered" evidence="2">
    <location>
        <begin position="469"/>
        <end position="521"/>
    </location>
</feature>
<reference evidence="4 5" key="1">
    <citation type="journal article" date="2023" name="Sci. Data">
        <title>Genome assembly of the Korean intertidal mud-creeper Batillaria attramentaria.</title>
        <authorList>
            <person name="Patra A.K."/>
            <person name="Ho P.T."/>
            <person name="Jun S."/>
            <person name="Lee S.J."/>
            <person name="Kim Y."/>
            <person name="Won Y.J."/>
        </authorList>
    </citation>
    <scope>NUCLEOTIDE SEQUENCE [LARGE SCALE GENOMIC DNA]</scope>
    <source>
        <strain evidence="4">Wonlab-2016</strain>
    </source>
</reference>
<dbReference type="InterPro" id="IPR052223">
    <property type="entry name" value="Actin_Cytoskeleton_Reg"/>
</dbReference>
<gene>
    <name evidence="4" type="ORF">BaRGS_00006844</name>
</gene>
<feature type="compositionally biased region" description="Low complexity" evidence="2">
    <location>
        <begin position="707"/>
        <end position="721"/>
    </location>
</feature>
<evidence type="ECO:0000256" key="1">
    <source>
        <dbReference type="SAM" id="Coils"/>
    </source>
</evidence>
<feature type="coiled-coil region" evidence="1">
    <location>
        <begin position="662"/>
        <end position="689"/>
    </location>
</feature>
<keyword evidence="1" id="KW-0175">Coiled coil</keyword>
<dbReference type="Gene3D" id="1.10.287.1490">
    <property type="match status" value="1"/>
</dbReference>
<feature type="coiled-coil region" evidence="1">
    <location>
        <begin position="1181"/>
        <end position="1232"/>
    </location>
</feature>
<feature type="compositionally biased region" description="Basic and acidic residues" evidence="2">
    <location>
        <begin position="493"/>
        <end position="502"/>
    </location>
</feature>
<feature type="compositionally biased region" description="Pro residues" evidence="2">
    <location>
        <begin position="2094"/>
        <end position="2103"/>
    </location>
</feature>
<evidence type="ECO:0000259" key="3">
    <source>
        <dbReference type="PROSITE" id="PS50003"/>
    </source>
</evidence>
<dbReference type="SMART" id="SM00233">
    <property type="entry name" value="PH"/>
    <property type="match status" value="1"/>
</dbReference>
<dbReference type="Proteomes" id="UP001519460">
    <property type="component" value="Unassembled WGS sequence"/>
</dbReference>